<dbReference type="AlphaFoldDB" id="A0A378Q2N6"/>
<dbReference type="PANTHER" id="PTHR14226">
    <property type="entry name" value="NEUROPATHY TARGET ESTERASE/SWISS CHEESE D.MELANOGASTER"/>
    <property type="match status" value="1"/>
</dbReference>
<evidence type="ECO:0000259" key="5">
    <source>
        <dbReference type="PROSITE" id="PS51635"/>
    </source>
</evidence>
<gene>
    <name evidence="6" type="primary">rssA_1</name>
    <name evidence="6" type="ORF">NCTC11091_00222</name>
</gene>
<evidence type="ECO:0000313" key="6">
    <source>
        <dbReference type="EMBL" id="STY94458.1"/>
    </source>
</evidence>
<keyword evidence="2 4" id="KW-0442">Lipid degradation</keyword>
<evidence type="ECO:0000256" key="4">
    <source>
        <dbReference type="PROSITE-ProRule" id="PRU01161"/>
    </source>
</evidence>
<keyword evidence="1 4" id="KW-0378">Hydrolase</keyword>
<evidence type="ECO:0000256" key="2">
    <source>
        <dbReference type="ARBA" id="ARBA00022963"/>
    </source>
</evidence>
<dbReference type="PROSITE" id="PS51635">
    <property type="entry name" value="PNPLA"/>
    <property type="match status" value="1"/>
</dbReference>
<keyword evidence="3 4" id="KW-0443">Lipid metabolism</keyword>
<dbReference type="InterPro" id="IPR002641">
    <property type="entry name" value="PNPLA_dom"/>
</dbReference>
<name>A0A378Q2N6_9GAMM</name>
<dbReference type="Gene3D" id="3.40.1090.10">
    <property type="entry name" value="Cytosolic phospholipase A2 catalytic domain"/>
    <property type="match status" value="2"/>
</dbReference>
<reference evidence="6 7" key="1">
    <citation type="submission" date="2018-06" db="EMBL/GenBank/DDBJ databases">
        <authorList>
            <consortium name="Pathogen Informatics"/>
            <person name="Doyle S."/>
        </authorList>
    </citation>
    <scope>NUCLEOTIDE SEQUENCE [LARGE SCALE GENOMIC DNA]</scope>
    <source>
        <strain evidence="6 7">NCTC11091</strain>
    </source>
</reference>
<dbReference type="EMBL" id="UGQA01000001">
    <property type="protein sequence ID" value="STY94458.1"/>
    <property type="molecule type" value="Genomic_DNA"/>
</dbReference>
<feature type="domain" description="PNPLA" evidence="5">
    <location>
        <begin position="7"/>
        <end position="249"/>
    </location>
</feature>
<feature type="short sequence motif" description="GXGXXG" evidence="4">
    <location>
        <begin position="11"/>
        <end position="16"/>
    </location>
</feature>
<dbReference type="RefSeq" id="WP_115253983.1">
    <property type="nucleotide sequence ID" value="NZ_UGQA01000001.1"/>
</dbReference>
<feature type="short sequence motif" description="GXSXG" evidence="4">
    <location>
        <begin position="38"/>
        <end position="42"/>
    </location>
</feature>
<feature type="active site" description="Proton acceptor" evidence="4">
    <location>
        <position position="230"/>
    </location>
</feature>
<feature type="active site" description="Nucleophile" evidence="4">
    <location>
        <position position="40"/>
    </location>
</feature>
<proteinExistence type="predicted"/>
<dbReference type="PANTHER" id="PTHR14226:SF57">
    <property type="entry name" value="BLR7027 PROTEIN"/>
    <property type="match status" value="1"/>
</dbReference>
<feature type="short sequence motif" description="DGA/G" evidence="4">
    <location>
        <begin position="230"/>
        <end position="232"/>
    </location>
</feature>
<sequence>MQQKVGLVLSGGGAKGAYHVGVMQAIQEFGIPIHQISGASIGALNGAVLASAPNLQIGINRLQEIWHVLPESDPIQFKYGMSIDQSTKTKLGYFGFLLSAGLKLSQPLIWLTSLVPTFLVPTLSLDNLLKDDVLESMLQDYLDLTRLQSSIPLYVSIFQQHQSNSAVQDFIFALPDGLKNVFLGIDNQFAEFRHIQSLPIQQQKQVILASCALPLLFKAYEDEQGRRFTDGGQGGLLKSQGNTPIQPLIDAGCRNIIVVHLDGASLWHRHDYSDASIIEIRPSKDLGGFKQMLDFSSDTINNLIDLGYQDTKTTLDKLQQAFSGLYDLRSSTQRLQQVFNDNASKGLDTAMQNLRKKLWKPLHEKMHKSL</sequence>
<organism evidence="6 7">
    <name type="scientific">Faucicola atlantae</name>
    <dbReference type="NCBI Taxonomy" id="34059"/>
    <lineage>
        <taxon>Bacteria</taxon>
        <taxon>Pseudomonadati</taxon>
        <taxon>Pseudomonadota</taxon>
        <taxon>Gammaproteobacteria</taxon>
        <taxon>Moraxellales</taxon>
        <taxon>Moraxellaceae</taxon>
        <taxon>Faucicola</taxon>
    </lineage>
</organism>
<dbReference type="Proteomes" id="UP000255193">
    <property type="component" value="Unassembled WGS sequence"/>
</dbReference>
<dbReference type="InterPro" id="IPR016035">
    <property type="entry name" value="Acyl_Trfase/lysoPLipase"/>
</dbReference>
<dbReference type="GO" id="GO:0016042">
    <property type="term" value="P:lipid catabolic process"/>
    <property type="evidence" value="ECO:0007669"/>
    <property type="project" value="UniProtKB-UniRule"/>
</dbReference>
<accession>A0A378Q2N6</accession>
<dbReference type="GO" id="GO:0016787">
    <property type="term" value="F:hydrolase activity"/>
    <property type="evidence" value="ECO:0007669"/>
    <property type="project" value="UniProtKB-UniRule"/>
</dbReference>
<protein>
    <submittedName>
        <fullName evidence="6">NTE family protein rssA</fullName>
    </submittedName>
</protein>
<evidence type="ECO:0000256" key="3">
    <source>
        <dbReference type="ARBA" id="ARBA00023098"/>
    </source>
</evidence>
<dbReference type="Pfam" id="PF01734">
    <property type="entry name" value="Patatin"/>
    <property type="match status" value="1"/>
</dbReference>
<evidence type="ECO:0000256" key="1">
    <source>
        <dbReference type="ARBA" id="ARBA00022801"/>
    </source>
</evidence>
<evidence type="ECO:0000313" key="7">
    <source>
        <dbReference type="Proteomes" id="UP000255193"/>
    </source>
</evidence>
<dbReference type="CDD" id="cd07209">
    <property type="entry name" value="Pat_hypo_Ecoli_Z1214_like"/>
    <property type="match status" value="1"/>
</dbReference>
<dbReference type="SUPFAM" id="SSF52151">
    <property type="entry name" value="FabD/lysophospholipase-like"/>
    <property type="match status" value="1"/>
</dbReference>
<dbReference type="InterPro" id="IPR050301">
    <property type="entry name" value="NTE"/>
</dbReference>